<evidence type="ECO:0000256" key="3">
    <source>
        <dbReference type="ARBA" id="ARBA00023026"/>
    </source>
</evidence>
<dbReference type="InterPro" id="IPR028994">
    <property type="entry name" value="Integrin_alpha_N"/>
</dbReference>
<dbReference type="Pfam" id="PF03534">
    <property type="entry name" value="SpvB"/>
    <property type="match status" value="1"/>
</dbReference>
<evidence type="ECO:0000313" key="7">
    <source>
        <dbReference type="EMBL" id="MBB5874379.1"/>
    </source>
</evidence>
<dbReference type="InterPro" id="IPR003284">
    <property type="entry name" value="Sal_SpvB"/>
</dbReference>
<comment type="caution">
    <text evidence="7">The sequence shown here is derived from an EMBL/GenBank/DDBJ whole genome shotgun (WGS) entry which is preliminary data.</text>
</comment>
<dbReference type="GO" id="GO:0005576">
    <property type="term" value="C:extracellular region"/>
    <property type="evidence" value="ECO:0007669"/>
    <property type="project" value="UniProtKB-SubCell"/>
</dbReference>
<accession>A0A841C514</accession>
<gene>
    <name evidence="7" type="ORF">F4553_007813</name>
</gene>
<feature type="compositionally biased region" description="Polar residues" evidence="4">
    <location>
        <begin position="1"/>
        <end position="12"/>
    </location>
</feature>
<dbReference type="SUPFAM" id="SSF69318">
    <property type="entry name" value="Integrin alpha N-terminal domain"/>
    <property type="match status" value="1"/>
</dbReference>
<dbReference type="InterPro" id="IPR022045">
    <property type="entry name" value="TcdB_toxin_mid/N"/>
</dbReference>
<comment type="subcellular location">
    <subcellularLocation>
        <location evidence="1">Secreted</location>
    </subcellularLocation>
</comment>
<dbReference type="EMBL" id="JACHMN010000003">
    <property type="protein sequence ID" value="MBB5874379.1"/>
    <property type="molecule type" value="Genomic_DNA"/>
</dbReference>
<dbReference type="InterPro" id="IPR022044">
    <property type="entry name" value="TcdB_toxin_mid/C"/>
</dbReference>
<evidence type="ECO:0000256" key="2">
    <source>
        <dbReference type="ARBA" id="ARBA00022525"/>
    </source>
</evidence>
<dbReference type="Pfam" id="PF12255">
    <property type="entry name" value="TcdB_toxin_midC"/>
    <property type="match status" value="1"/>
</dbReference>
<dbReference type="Pfam" id="PF12256">
    <property type="entry name" value="TcdB_toxin_midN"/>
    <property type="match status" value="1"/>
</dbReference>
<evidence type="ECO:0000259" key="5">
    <source>
        <dbReference type="Pfam" id="PF12255"/>
    </source>
</evidence>
<feature type="region of interest" description="Disordered" evidence="4">
    <location>
        <begin position="2196"/>
        <end position="2216"/>
    </location>
</feature>
<feature type="region of interest" description="Disordered" evidence="4">
    <location>
        <begin position="2246"/>
        <end position="2279"/>
    </location>
</feature>
<dbReference type="Gene3D" id="2.180.10.10">
    <property type="entry name" value="RHS repeat-associated core"/>
    <property type="match status" value="2"/>
</dbReference>
<feature type="domain" description="Insecticide toxin TcdB middle/N-terminal" evidence="6">
    <location>
        <begin position="660"/>
        <end position="794"/>
    </location>
</feature>
<evidence type="ECO:0000256" key="1">
    <source>
        <dbReference type="ARBA" id="ARBA00004613"/>
    </source>
</evidence>
<proteinExistence type="predicted"/>
<dbReference type="InterPro" id="IPR050708">
    <property type="entry name" value="T6SS_VgrG/RHS"/>
</dbReference>
<keyword evidence="3" id="KW-0843">Virulence</keyword>
<dbReference type="PANTHER" id="PTHR32305">
    <property type="match status" value="1"/>
</dbReference>
<sequence>MDQAVSSMQPTRAGTPAPALPKGGGALRGISEKLTAHNSTCTASLTLPVYTTAASGPSPELLLSYGSGTGNGPFGQGWTLPLPAISRRTDKGVPAYTDDDAITLSGGEDIVPALVADPVAGWVQEGWPSGDHLVTCFRPRVEGAYTRVERWEHALTGDVHWRTVSRASTVTVYGRDPSCRLADPADPSRVFSWLVEEERDPLGGVLRYEYKHEDMSGVDARLPQERSRLDGTQPVAYAYLKRIRYGNTPAAAPVEWAFEVVVDYGEHDLANPTPDETAPWGCRPDPFSSYRTGFDVRAYRRGRRILLFHHLPELGAQPCLVRSTDLEYTDGALMSLLTSVRQTGYVRTADGSGYDRQSTPPVVLTYSPLVVGDTMHTVDPGSLAGLPAGVDGTVSQWVDLDGEGIAGVLTADGTTWRYKRNLGGARFGPIEEPASTPTIGAGSPVQLLDLDGNGRRSLVSMGAPTPGHSVRHAPVGGQPEWLPFAPLPGVPHSMVDDPAARLLDLTGDGRADLLLTAGEQSLWFRSLGTGGFAAPVAVAKPPVDETGSPLAFAEAAQTIHLADMSGDGLTDLVRIRNGDVSYWPNLGHGRFGPQITMANPPVFDHEDQFDPARLRLGDVDGSGPTDIVYLGRQGVRYWSNEAGNGWGAATELTGCPPIGELTSVALVDLLGIGTSCLVWSEPLPGASGAPLRYLDLLAGGKPHLLTEVDNNLGTRTVLTYATSTGFFLADAAAGRPWATRLPFPVQIVERVDVHDLIAGTVQSTRYAPRDGRYDHIEGTFCGFGSVTQWDSLTGAGADAPVRTVTWHHTGAEPGEEGWPDTTGYHQPTIQPIPPVSLPADLTLAEQRDACRALKGSLLRQEIYADDGTPLAGVPYQVTQRGYRVRRVQRGPGDRSVFAPLLAETVLAETGREATTPRVSHQLTLAVDDYGNVTRSASAAYGDPGAAHAEQRRTWVTCTENDYTTEAGHAGRLWIGAPVARRVYEVTGLTGSAAALLDAAAISTALDTAAEIPFEAAAPATGLRRRLIAADQSHYWSDDLTAALPLGEIGTRALLCESRVRVFTETQVNTVLAPLGVDAALMGAEAGYVRHDGAWWAASGRTHYDPDLFFRPVRHVDQWGRAHTTGYDPYALAVVTGSDPLLNTTTAELDYRTMLPRRVTDANGQSTEVAFDALGRVTALAVLATATEPGDTLADPTTRFEYHLDEYADHGRPAFTVSHSREQHGSANPHWQTAYHYHDGTGREIMAKVPAEPGLAPQRGTDGSLVLDDDGNPVLTDTAPAIRWVGTGRTVFDAKNRPIRQYEPYFSRTPAYEDEPELVEQGVTPVLHYDPLGRVVRIDKPDGTYTRSAFGSWRHEIWDENDTVLSSDWYATRHLLDPAHPDRRCADLTTEHAATPTVVHLDALGRPIRTEYDNGTRGRSAVGYELDVQGVQRSLRDGAGAAVVSVRADMLGRTLVRRGVDSGVTVELQNAVGHPVRTWTGDDQRTMVSTGYDELQRPVRREVRDGAGAVAVAEFTVYGESLPDAAQRNLLGRPYLQFDQAGVVSTDRCDRHGNVTESTRRFTSAWAADPDWAAVAAAGPAGALTAAGPLLDPTAYTTTAAFDALNRPTTVRHPDGSEVRTEYNAANLIERVLLRHPGSTIWQPYVAAAAYNARGQRTSITTGNGAVCEVDYDPSTFKVARLRTTRPQSADPVQDLRYVRDPVGNVVQIDDDAQSQLFFDNALVTATGRYTYDARYQLVTAEGREHVGQVSDEARTHLDPAAVGIPHSNDAQAMRRYTEHYDYDDAGNITQVRHVWQGGSWQRRYAYVAGTNQLATSSRPGDPAAGPFSDAYSHDDQGNLTRLPGMGLLSWDFRCRLRSADLGGGGTVHHLYDSGGTRVRTVVQRLGGLVEDLRYVGGYESYERASAIGPQTQRHTVSVAAGVLIAQVQTTTRLDGVPVVSPVPLDRYQVGDHVGTVRLELDGTAKILSYAEYLPFGSCSYQAGSSVVESNPRRRGFAGMQRDPDTGLDYGGDRWYVPWLGRWLSADPAGVSGQLTAYGYVSNNPVGRVDVGGRYDPAAFADELDGYVDVAERFYLAEDTGLASSLWNTFVATTATVVKGSTNILRVGTGAAAGVEQIKNAEDGWDIAIGVSRILVDAGDVAGAAVGVAGNVTKVARVAQGAKIGNQMNKLRKEYTLANSTRKKEISKQLGEMSMKKLSAESGMRSVGDPRIPDGRMNGVDDVLVSGNTKSKVKSFFDGAGRRPFSKKRTVAVEGKGRGTPRPDPIDELGSAQGRDQGSVGYNRERLNTAAQAGNNDAREAAQRLAGGKTTNESVLTVVDSKPGGGSTLSQLSGATDDVVDTARAIPNLGSEIPTLQAVGAVTTFREPATDNLGKDIATGVDLIITFPGPWQERKQ</sequence>
<evidence type="ECO:0000259" key="6">
    <source>
        <dbReference type="Pfam" id="PF12256"/>
    </source>
</evidence>
<keyword evidence="2" id="KW-0964">Secreted</keyword>
<dbReference type="Proteomes" id="UP000587527">
    <property type="component" value="Unassembled WGS sequence"/>
</dbReference>
<protein>
    <submittedName>
        <fullName evidence="7">RHS repeat-associated protein</fullName>
    </submittedName>
</protein>
<organism evidence="7 8">
    <name type="scientific">Allocatelliglobosispora scoriae</name>
    <dbReference type="NCBI Taxonomy" id="643052"/>
    <lineage>
        <taxon>Bacteria</taxon>
        <taxon>Bacillati</taxon>
        <taxon>Actinomycetota</taxon>
        <taxon>Actinomycetes</taxon>
        <taxon>Micromonosporales</taxon>
        <taxon>Micromonosporaceae</taxon>
        <taxon>Allocatelliglobosispora</taxon>
    </lineage>
</organism>
<dbReference type="InterPro" id="IPR022385">
    <property type="entry name" value="Rhs_assc_core"/>
</dbReference>
<dbReference type="RefSeq" id="WP_184846463.1">
    <property type="nucleotide sequence ID" value="NZ_JACHMN010000003.1"/>
</dbReference>
<name>A0A841C514_9ACTN</name>
<feature type="domain" description="Insecticide toxin TcdB middle/C-terminal" evidence="5">
    <location>
        <begin position="849"/>
        <end position="941"/>
    </location>
</feature>
<dbReference type="GO" id="GO:0005737">
    <property type="term" value="C:cytoplasm"/>
    <property type="evidence" value="ECO:0007669"/>
    <property type="project" value="InterPro"/>
</dbReference>
<evidence type="ECO:0000313" key="8">
    <source>
        <dbReference type="Proteomes" id="UP000587527"/>
    </source>
</evidence>
<feature type="region of interest" description="Disordered" evidence="4">
    <location>
        <begin position="1"/>
        <end position="25"/>
    </location>
</feature>
<dbReference type="NCBIfam" id="TIGR03696">
    <property type="entry name" value="Rhs_assc_core"/>
    <property type="match status" value="1"/>
</dbReference>
<dbReference type="PRINTS" id="PR01341">
    <property type="entry name" value="SALSPVBPROT"/>
</dbReference>
<dbReference type="PANTHER" id="PTHR32305:SF15">
    <property type="entry name" value="PROTEIN RHSA-RELATED"/>
    <property type="match status" value="1"/>
</dbReference>
<reference evidence="7 8" key="1">
    <citation type="submission" date="2020-08" db="EMBL/GenBank/DDBJ databases">
        <title>Sequencing the genomes of 1000 actinobacteria strains.</title>
        <authorList>
            <person name="Klenk H.-P."/>
        </authorList>
    </citation>
    <scope>NUCLEOTIDE SEQUENCE [LARGE SCALE GENOMIC DNA]</scope>
    <source>
        <strain evidence="7 8">DSM 45362</strain>
    </source>
</reference>
<evidence type="ECO:0000256" key="4">
    <source>
        <dbReference type="SAM" id="MobiDB-lite"/>
    </source>
</evidence>
<keyword evidence="8" id="KW-1185">Reference proteome</keyword>